<evidence type="ECO:0000256" key="7">
    <source>
        <dbReference type="ARBA" id="ARBA00022741"/>
    </source>
</evidence>
<feature type="compositionally biased region" description="Acidic residues" evidence="13">
    <location>
        <begin position="475"/>
        <end position="493"/>
    </location>
</feature>
<dbReference type="GO" id="GO:0016887">
    <property type="term" value="F:ATP hydrolysis activity"/>
    <property type="evidence" value="ECO:0007669"/>
    <property type="project" value="EnsemblFungi"/>
</dbReference>
<dbReference type="Pfam" id="PF16450">
    <property type="entry name" value="Prot_ATP_ID_OB_C"/>
    <property type="match status" value="1"/>
</dbReference>
<dbReference type="Pfam" id="PF00400">
    <property type="entry name" value="WD40"/>
    <property type="match status" value="3"/>
</dbReference>
<dbReference type="PANTHER" id="PTHR16017:SF0">
    <property type="entry name" value="WD REPEAT-CONTAINING PROTEIN 70"/>
    <property type="match status" value="1"/>
</dbReference>
<dbReference type="InterPro" id="IPR003959">
    <property type="entry name" value="ATPase_AAA_core"/>
</dbReference>
<dbReference type="VEuPathDB" id="FungiDB:F9C07_2284767"/>
<dbReference type="GO" id="GO:0008540">
    <property type="term" value="C:proteasome regulatory particle, base subcomplex"/>
    <property type="evidence" value="ECO:0007669"/>
    <property type="project" value="EnsemblFungi"/>
</dbReference>
<sequence>MGNQQSNIGGGPGGDGRDDKDKKKDKPRYEPPPPPTTRLGRKKRKAAGPSTASKLPDIFPTSRCKLRYLRMQRVHDHLLLEEEYVENMERLRKTKAQAAHDSVSRSEFDIMDRNADERGRVDDMRGTPMGVGNLEELIDDDHAIVSSATGPEYYVSIMSFVDKDLLEPGASILLHHKSVSVVGVLTEESDPLVSVMKLDKAPTESYADIGGLETQIQEVRESVELPLLHPELYEEMGIKPPKGVILYGAPGTGKTLLAKAVANQTSATFLRIVGSELIQKYLGDGPRLVRQIFQVAAEHAPSIVFIDEIDAIGTKRYDSTSGGEREIQRTMLELLNQLDGFDDRGDVKVIMATNKIETLDPALIRPGRIDRKILFENPDQNTKKKIFTLHTSKMSLGDDVDLDEFINQKDDLSGADIRAICTEAGLMALRERHRTKRTHVSAKTTADDDKAGLISDEQANVQTGAEDRKDKSESDSDNESDDSDSDDEDEDEFPVSHELVLKTHERAVTTLTVDPSGSRLITGSTDCTIKLHDFASMTPSTVRAFKSVDPTAKKQSALQEAHAVHYAAFNPLSPGYVMVVSATPQPRILDRDGETITEFMKGDMYLRDLHNTKGHISEVTSGAWCPTDENLCVTAGSDSTVRIWDANIGRSQKEVIMHKSRAAGSAGRSKMTAVAWGSPKQGGPNVLIAAALDGSLMMWSGNGPFTRPSGEIRDAHTRDTWTSGLDISSDGRLVVTKGGDDTIKLWDTRKFKQPISTVAHPSSSSRYPTSNIVFSPTSANVLTGSETGHLHILNPATLKPELVTPVTPGSPLITVQWHEKLNQILTGSANAETHVLYNPDMSSKGAALVMSKAPKRRHIDDDPNLTMDLSQGISGDNVVVGSNGVPHYSSATWSSRHPTIGLTASGRPRDPRRPHLPATTPFAKSQPDEKHIRENIPLSSMRDEDPREALLKYAEKAEKDPVFTKAWKETQPKTIYREISDDEGEQEPDKKRARR</sequence>
<dbReference type="GO" id="GO:0005524">
    <property type="term" value="F:ATP binding"/>
    <property type="evidence" value="ECO:0007669"/>
    <property type="project" value="UniProtKB-KW"/>
</dbReference>
<dbReference type="Proteomes" id="UP000325434">
    <property type="component" value="Unassembled WGS sequence"/>
</dbReference>
<dbReference type="FunFam" id="2.40.50.140:FF:000030">
    <property type="entry name" value="26S protease regulatory subunit 4"/>
    <property type="match status" value="1"/>
</dbReference>
<feature type="repeat" description="WD" evidence="12">
    <location>
        <begin position="725"/>
        <end position="756"/>
    </location>
</feature>
<reference evidence="15" key="1">
    <citation type="submission" date="2019-04" db="EMBL/GenBank/DDBJ databases">
        <title>Friends and foes A comparative genomics study of 23 Aspergillus species from section Flavi.</title>
        <authorList>
            <consortium name="DOE Joint Genome Institute"/>
            <person name="Kjaerbolling I."/>
            <person name="Vesth T."/>
            <person name="Frisvad J.C."/>
            <person name="Nybo J.L."/>
            <person name="Theobald S."/>
            <person name="Kildgaard S."/>
            <person name="Isbrandt T."/>
            <person name="Kuo A."/>
            <person name="Sato A."/>
            <person name="Lyhne E.K."/>
            <person name="Kogle M.E."/>
            <person name="Wiebenga A."/>
            <person name="Kun R.S."/>
            <person name="Lubbers R.J."/>
            <person name="Makela M.R."/>
            <person name="Barry K."/>
            <person name="Chovatia M."/>
            <person name="Clum A."/>
            <person name="Daum C."/>
            <person name="Haridas S."/>
            <person name="He G."/>
            <person name="LaButti K."/>
            <person name="Lipzen A."/>
            <person name="Mondo S."/>
            <person name="Riley R."/>
            <person name="Salamov A."/>
            <person name="Simmons B.A."/>
            <person name="Magnuson J.K."/>
            <person name="Henrissat B."/>
            <person name="Mortensen U.H."/>
            <person name="Larsen T.O."/>
            <person name="Devries R.P."/>
            <person name="Grigoriev I.V."/>
            <person name="Machida M."/>
            <person name="Baker S.E."/>
            <person name="Andersen M.R."/>
        </authorList>
    </citation>
    <scope>NUCLEOTIDE SEQUENCE [LARGE SCALE GENOMIC DNA]</scope>
    <source>
        <strain evidence="15">CBS 121.62</strain>
    </source>
</reference>
<keyword evidence="9" id="KW-0647">Proteasome</keyword>
<keyword evidence="10" id="KW-0539">Nucleus</keyword>
<evidence type="ECO:0000313" key="15">
    <source>
        <dbReference type="EMBL" id="KAB8250235.1"/>
    </source>
</evidence>
<evidence type="ECO:0000256" key="5">
    <source>
        <dbReference type="ARBA" id="ARBA00022574"/>
    </source>
</evidence>
<feature type="region of interest" description="Disordered" evidence="13">
    <location>
        <begin position="968"/>
        <end position="995"/>
    </location>
</feature>
<dbReference type="SUPFAM" id="SSF52540">
    <property type="entry name" value="P-loop containing nucleoside triphosphate hydrolases"/>
    <property type="match status" value="1"/>
</dbReference>
<dbReference type="GO" id="GO:0031503">
    <property type="term" value="P:protein-containing complex localization"/>
    <property type="evidence" value="ECO:0007669"/>
    <property type="project" value="EnsemblFungi"/>
</dbReference>
<dbReference type="PROSITE" id="PS50082">
    <property type="entry name" value="WD_REPEATS_2"/>
    <property type="match status" value="3"/>
</dbReference>
<dbReference type="FunFam" id="3.40.50.300:FF:000039">
    <property type="entry name" value="26S proteasome regulatory subunit 4"/>
    <property type="match status" value="1"/>
</dbReference>
<dbReference type="VEuPathDB" id="FungiDB:F9C07_2284766"/>
<accession>A0A5N6H7L8</accession>
<evidence type="ECO:0000256" key="4">
    <source>
        <dbReference type="ARBA" id="ARBA00022490"/>
    </source>
</evidence>
<dbReference type="Gene3D" id="3.40.50.300">
    <property type="entry name" value="P-loop containing nucleotide triphosphate hydrolases"/>
    <property type="match status" value="1"/>
</dbReference>
<keyword evidence="8" id="KW-0067">ATP-binding</keyword>
<evidence type="ECO:0000256" key="8">
    <source>
        <dbReference type="ARBA" id="ARBA00022840"/>
    </source>
</evidence>
<dbReference type="Gene3D" id="2.130.10.10">
    <property type="entry name" value="YVTN repeat-like/Quinoprotein amine dehydrogenase"/>
    <property type="match status" value="2"/>
</dbReference>
<evidence type="ECO:0000256" key="13">
    <source>
        <dbReference type="SAM" id="MobiDB-lite"/>
    </source>
</evidence>
<evidence type="ECO:0000256" key="2">
    <source>
        <dbReference type="ARBA" id="ARBA00004496"/>
    </source>
</evidence>
<dbReference type="GO" id="GO:0043161">
    <property type="term" value="P:proteasome-mediated ubiquitin-dependent protein catabolic process"/>
    <property type="evidence" value="ECO:0007669"/>
    <property type="project" value="EnsemblFungi"/>
</dbReference>
<dbReference type="FunFam" id="2.130.10.10:FF:000868">
    <property type="entry name" value="WD repeat protein"/>
    <property type="match status" value="1"/>
</dbReference>
<feature type="repeat" description="WD" evidence="12">
    <location>
        <begin position="501"/>
        <end position="542"/>
    </location>
</feature>
<evidence type="ECO:0000256" key="12">
    <source>
        <dbReference type="PROSITE-ProRule" id="PRU00221"/>
    </source>
</evidence>
<dbReference type="Gene3D" id="2.40.50.140">
    <property type="entry name" value="Nucleic acid-binding proteins"/>
    <property type="match status" value="1"/>
</dbReference>
<dbReference type="CDD" id="cd19502">
    <property type="entry name" value="RecA-like_PAN_like"/>
    <property type="match status" value="1"/>
</dbReference>
<dbReference type="FunFam" id="2.130.10.10:FF:001035">
    <property type="entry name" value="Putative WD repeat protein"/>
    <property type="match status" value="1"/>
</dbReference>
<dbReference type="VEuPathDB" id="FungiDB:AFLA_004783"/>
<dbReference type="PANTHER" id="PTHR16017">
    <property type="entry name" value="GASTRULATION DEFECTIVE PROTEIN 1-RELATED"/>
    <property type="match status" value="1"/>
</dbReference>
<evidence type="ECO:0000256" key="9">
    <source>
        <dbReference type="ARBA" id="ARBA00022942"/>
    </source>
</evidence>
<dbReference type="InterPro" id="IPR032501">
    <property type="entry name" value="Prot_ATP_ID_OB_2nd"/>
</dbReference>
<dbReference type="InterPro" id="IPR051858">
    <property type="entry name" value="WD_repeat_GAD-1"/>
</dbReference>
<dbReference type="Pfam" id="PF17862">
    <property type="entry name" value="AAA_lid_3"/>
    <property type="match status" value="1"/>
</dbReference>
<evidence type="ECO:0000259" key="14">
    <source>
        <dbReference type="SMART" id="SM00382"/>
    </source>
</evidence>
<proteinExistence type="inferred from homology"/>
<keyword evidence="4" id="KW-0963">Cytoplasm</keyword>
<dbReference type="GO" id="GO:0005737">
    <property type="term" value="C:cytoplasm"/>
    <property type="evidence" value="ECO:0007669"/>
    <property type="project" value="UniProtKB-SubCell"/>
</dbReference>
<dbReference type="InterPro" id="IPR041569">
    <property type="entry name" value="AAA_lid_3"/>
</dbReference>
<dbReference type="InterPro" id="IPR012340">
    <property type="entry name" value="NA-bd_OB-fold"/>
</dbReference>
<feature type="domain" description="AAA+ ATPase" evidence="14">
    <location>
        <begin position="240"/>
        <end position="379"/>
    </location>
</feature>
<feature type="region of interest" description="Disordered" evidence="13">
    <location>
        <begin position="432"/>
        <end position="500"/>
    </location>
</feature>
<dbReference type="SUPFAM" id="SSF50978">
    <property type="entry name" value="WD40 repeat-like"/>
    <property type="match status" value="1"/>
</dbReference>
<feature type="compositionally biased region" description="Basic and acidic residues" evidence="13">
    <location>
        <begin position="968"/>
        <end position="979"/>
    </location>
</feature>
<evidence type="ECO:0000256" key="11">
    <source>
        <dbReference type="ARBA" id="ARBA00068880"/>
    </source>
</evidence>
<evidence type="ECO:0000256" key="10">
    <source>
        <dbReference type="ARBA" id="ARBA00023242"/>
    </source>
</evidence>
<feature type="region of interest" description="Disordered" evidence="13">
    <location>
        <begin position="902"/>
        <end position="944"/>
    </location>
</feature>
<dbReference type="Pfam" id="PF00004">
    <property type="entry name" value="AAA"/>
    <property type="match status" value="1"/>
</dbReference>
<comment type="similarity">
    <text evidence="3">Belongs to the AAA ATPase family.</text>
</comment>
<dbReference type="GO" id="GO:0000785">
    <property type="term" value="C:chromatin"/>
    <property type="evidence" value="ECO:0007669"/>
    <property type="project" value="EnsemblFungi"/>
</dbReference>
<evidence type="ECO:0000256" key="1">
    <source>
        <dbReference type="ARBA" id="ARBA00004123"/>
    </source>
</evidence>
<dbReference type="GO" id="GO:0045732">
    <property type="term" value="P:positive regulation of protein catabolic process"/>
    <property type="evidence" value="ECO:0007669"/>
    <property type="project" value="EnsemblFungi"/>
</dbReference>
<dbReference type="InterPro" id="IPR015943">
    <property type="entry name" value="WD40/YVTN_repeat-like_dom_sf"/>
</dbReference>
<gene>
    <name evidence="15" type="ORF">BDV35DRAFT_377514</name>
</gene>
<dbReference type="InterPro" id="IPR003593">
    <property type="entry name" value="AAA+_ATPase"/>
</dbReference>
<dbReference type="EMBL" id="ML734566">
    <property type="protein sequence ID" value="KAB8250235.1"/>
    <property type="molecule type" value="Genomic_DNA"/>
</dbReference>
<dbReference type="PROSITE" id="PS00674">
    <property type="entry name" value="AAA"/>
    <property type="match status" value="1"/>
</dbReference>
<dbReference type="Gene3D" id="1.10.8.60">
    <property type="match status" value="1"/>
</dbReference>
<dbReference type="AlphaFoldDB" id="A0A5N6H7L8"/>
<evidence type="ECO:0000256" key="3">
    <source>
        <dbReference type="ARBA" id="ARBA00006914"/>
    </source>
</evidence>
<keyword evidence="5 12" id="KW-0853">WD repeat</keyword>
<dbReference type="InterPro" id="IPR003960">
    <property type="entry name" value="ATPase_AAA_CS"/>
</dbReference>
<dbReference type="PROSITE" id="PS50294">
    <property type="entry name" value="WD_REPEATS_REGION"/>
    <property type="match status" value="2"/>
</dbReference>
<dbReference type="InterPro" id="IPR001680">
    <property type="entry name" value="WD40_rpt"/>
</dbReference>
<feature type="compositionally biased region" description="Basic and acidic residues" evidence="13">
    <location>
        <begin position="465"/>
        <end position="474"/>
    </location>
</feature>
<keyword evidence="6" id="KW-0677">Repeat</keyword>
<dbReference type="GO" id="GO:0070682">
    <property type="term" value="P:proteasome regulatory particle assembly"/>
    <property type="evidence" value="ECO:0007669"/>
    <property type="project" value="EnsemblFungi"/>
</dbReference>
<dbReference type="SMART" id="SM00382">
    <property type="entry name" value="AAA"/>
    <property type="match status" value="1"/>
</dbReference>
<dbReference type="GO" id="GO:0000724">
    <property type="term" value="P:double-strand break repair via homologous recombination"/>
    <property type="evidence" value="ECO:0007669"/>
    <property type="project" value="EnsemblFungi"/>
</dbReference>
<dbReference type="SMART" id="SM00320">
    <property type="entry name" value="WD40"/>
    <property type="match status" value="5"/>
</dbReference>
<comment type="subcellular location">
    <subcellularLocation>
        <location evidence="2">Cytoplasm</location>
    </subcellularLocation>
    <subcellularLocation>
        <location evidence="1">Nucleus</location>
    </subcellularLocation>
</comment>
<feature type="region of interest" description="Disordered" evidence="13">
    <location>
        <begin position="1"/>
        <end position="57"/>
    </location>
</feature>
<dbReference type="GO" id="GO:0036402">
    <property type="term" value="F:proteasome-activating activity"/>
    <property type="evidence" value="ECO:0007669"/>
    <property type="project" value="EnsemblFungi"/>
</dbReference>
<dbReference type="VEuPathDB" id="FungiDB:AFLA_004782"/>
<dbReference type="GO" id="GO:0035861">
    <property type="term" value="C:site of double-strand break"/>
    <property type="evidence" value="ECO:0007669"/>
    <property type="project" value="EnsemblFungi"/>
</dbReference>
<feature type="compositionally biased region" description="Basic and acidic residues" evidence="13">
    <location>
        <begin position="15"/>
        <end position="29"/>
    </location>
</feature>
<dbReference type="GO" id="GO:0005634">
    <property type="term" value="C:nucleus"/>
    <property type="evidence" value="ECO:0007669"/>
    <property type="project" value="UniProtKB-SubCell"/>
</dbReference>
<feature type="repeat" description="WD" evidence="12">
    <location>
        <begin position="612"/>
        <end position="654"/>
    </location>
</feature>
<organism evidence="15">
    <name type="scientific">Aspergillus flavus</name>
    <dbReference type="NCBI Taxonomy" id="5059"/>
    <lineage>
        <taxon>Eukaryota</taxon>
        <taxon>Fungi</taxon>
        <taxon>Dikarya</taxon>
        <taxon>Ascomycota</taxon>
        <taxon>Pezizomycotina</taxon>
        <taxon>Eurotiomycetes</taxon>
        <taxon>Eurotiomycetidae</taxon>
        <taxon>Eurotiales</taxon>
        <taxon>Aspergillaceae</taxon>
        <taxon>Aspergillus</taxon>
        <taxon>Aspergillus subgen. Circumdati</taxon>
    </lineage>
</organism>
<name>A0A5N6H7L8_ASPFL</name>
<dbReference type="GO" id="GO:0080008">
    <property type="term" value="C:Cul4-RING E3 ubiquitin ligase complex"/>
    <property type="evidence" value="ECO:0007669"/>
    <property type="project" value="EnsemblFungi"/>
</dbReference>
<dbReference type="InterPro" id="IPR036322">
    <property type="entry name" value="WD40_repeat_dom_sf"/>
</dbReference>
<keyword evidence="7" id="KW-0547">Nucleotide-binding</keyword>
<dbReference type="InterPro" id="IPR027417">
    <property type="entry name" value="P-loop_NTPase"/>
</dbReference>
<dbReference type="GO" id="GO:0043171">
    <property type="term" value="P:peptide catabolic process"/>
    <property type="evidence" value="ECO:0007669"/>
    <property type="project" value="EnsemblFungi"/>
</dbReference>
<protein>
    <recommendedName>
        <fullName evidence="11">26S proteasome regulatory subunit 4 homolog</fullName>
    </recommendedName>
</protein>
<dbReference type="GO" id="GO:0070651">
    <property type="term" value="P:nonfunctional rRNA decay"/>
    <property type="evidence" value="ECO:0007669"/>
    <property type="project" value="EnsemblFungi"/>
</dbReference>
<evidence type="ECO:0000256" key="6">
    <source>
        <dbReference type="ARBA" id="ARBA00022737"/>
    </source>
</evidence>